<keyword evidence="2" id="KW-1185">Reference proteome</keyword>
<dbReference type="Proteomes" id="UP000271098">
    <property type="component" value="Unassembled WGS sequence"/>
</dbReference>
<sequence length="36" mass="4236">MSFENGVMTIKDLKEEDAADFYYRIGEYPHVLNILL</sequence>
<dbReference type="EMBL" id="UYRT01031099">
    <property type="protein sequence ID" value="VDK72708.1"/>
    <property type="molecule type" value="Genomic_DNA"/>
</dbReference>
<protein>
    <submittedName>
        <fullName evidence="1">Uncharacterized protein</fullName>
    </submittedName>
</protein>
<evidence type="ECO:0000313" key="2">
    <source>
        <dbReference type="Proteomes" id="UP000271098"/>
    </source>
</evidence>
<organism evidence="1 2">
    <name type="scientific">Gongylonema pulchrum</name>
    <dbReference type="NCBI Taxonomy" id="637853"/>
    <lineage>
        <taxon>Eukaryota</taxon>
        <taxon>Metazoa</taxon>
        <taxon>Ecdysozoa</taxon>
        <taxon>Nematoda</taxon>
        <taxon>Chromadorea</taxon>
        <taxon>Rhabditida</taxon>
        <taxon>Spirurina</taxon>
        <taxon>Spiruromorpha</taxon>
        <taxon>Spiruroidea</taxon>
        <taxon>Gongylonematidae</taxon>
        <taxon>Gongylonema</taxon>
    </lineage>
</organism>
<accession>A0A3P6U245</accession>
<dbReference type="AlphaFoldDB" id="A0A3P6U245"/>
<name>A0A3P6U245_9BILA</name>
<reference evidence="1 2" key="1">
    <citation type="submission" date="2018-11" db="EMBL/GenBank/DDBJ databases">
        <authorList>
            <consortium name="Pathogen Informatics"/>
        </authorList>
    </citation>
    <scope>NUCLEOTIDE SEQUENCE [LARGE SCALE GENOMIC DNA]</scope>
</reference>
<dbReference type="OrthoDB" id="5819452at2759"/>
<evidence type="ECO:0000313" key="1">
    <source>
        <dbReference type="EMBL" id="VDK72708.1"/>
    </source>
</evidence>
<gene>
    <name evidence="1" type="ORF">GPUH_LOCUS9464</name>
</gene>
<proteinExistence type="predicted"/>